<feature type="domain" description="BTB" evidence="3">
    <location>
        <begin position="197"/>
        <end position="264"/>
    </location>
</feature>
<protein>
    <recommendedName>
        <fullName evidence="8">BTB domain-containing protein</fullName>
    </recommendedName>
</protein>
<reference evidence="6" key="3">
    <citation type="submission" date="2018-08" db="UniProtKB">
        <authorList>
            <consortium name="EnsemblPlants"/>
        </authorList>
    </citation>
    <scope>IDENTIFICATION</scope>
    <source>
        <strain evidence="6">cv. Bd21</strain>
    </source>
</reference>
<evidence type="ECO:0000256" key="2">
    <source>
        <dbReference type="ARBA" id="ARBA00010846"/>
    </source>
</evidence>
<dbReference type="InterPro" id="IPR056423">
    <property type="entry name" value="BACK_BPM_SPOP"/>
</dbReference>
<evidence type="ECO:0000313" key="7">
    <source>
        <dbReference type="Proteomes" id="UP000008810"/>
    </source>
</evidence>
<dbReference type="InParanoid" id="A0A2K2CML3"/>
<reference evidence="5" key="2">
    <citation type="submission" date="2017-06" db="EMBL/GenBank/DDBJ databases">
        <title>WGS assembly of Brachypodium distachyon.</title>
        <authorList>
            <consortium name="The International Brachypodium Initiative"/>
            <person name="Lucas S."/>
            <person name="Harmon-Smith M."/>
            <person name="Lail K."/>
            <person name="Tice H."/>
            <person name="Grimwood J."/>
            <person name="Bruce D."/>
            <person name="Barry K."/>
            <person name="Shu S."/>
            <person name="Lindquist E."/>
            <person name="Wang M."/>
            <person name="Pitluck S."/>
            <person name="Vogel J.P."/>
            <person name="Garvin D.F."/>
            <person name="Mockler T.C."/>
            <person name="Schmutz J."/>
            <person name="Rokhsar D."/>
            <person name="Bevan M.W."/>
        </authorList>
    </citation>
    <scope>NUCLEOTIDE SEQUENCE</scope>
    <source>
        <strain evidence="5">Bd21</strain>
    </source>
</reference>
<dbReference type="PROSITE" id="PS50097">
    <property type="entry name" value="BTB"/>
    <property type="match status" value="1"/>
</dbReference>
<gene>
    <name evidence="5" type="ORF">BRADI_4g13529v3</name>
</gene>
<dbReference type="InterPro" id="IPR045005">
    <property type="entry name" value="BPM1-6"/>
</dbReference>
<name>A0A2K2CML3_BRADI</name>
<dbReference type="Pfam" id="PF00651">
    <property type="entry name" value="BTB"/>
    <property type="match status" value="1"/>
</dbReference>
<dbReference type="EMBL" id="CM000883">
    <property type="protein sequence ID" value="PNT63259.1"/>
    <property type="molecule type" value="Genomic_DNA"/>
</dbReference>
<sequence length="367" mass="40768">MSNTSLSSVGRNGAGTPPWQTASAILARARVRVARSQDRWLHSRTKGLGNGKFITSESFTVGGRRWCLKYYPDGCSSSYPSYISIFLGLDRTENVNEVSARYKISLLHHDGEPVPLYSKDSQYCYTFSNNGPQGFPQFITRKDLEESAYLKDDVFSIKCEVTLPKEIFTEPTSLLAEVPPSDMHQHLGRLLLGGEGSDVRFKVGGETFAAHRWLLAARSSVFMAEFFGPVKEKTAVCVKISDMEAKVFKAMLHFIYTDSLPYIDDVEAATMPQHLLVAADRYNLERLKLICVEKLSNLLDTNTAATTFALAEQHYSCRGLKAICFKFLASPGNIPKAVMATDGFEHLRSSCPSVLKELVAKLAPRDP</sequence>
<dbReference type="InterPro" id="IPR000210">
    <property type="entry name" value="BTB/POZ_dom"/>
</dbReference>
<dbReference type="InterPro" id="IPR002083">
    <property type="entry name" value="MATH/TRAF_dom"/>
</dbReference>
<dbReference type="OrthoDB" id="657261at2759"/>
<reference evidence="5 6" key="1">
    <citation type="journal article" date="2010" name="Nature">
        <title>Genome sequencing and analysis of the model grass Brachypodium distachyon.</title>
        <authorList>
            <consortium name="International Brachypodium Initiative"/>
        </authorList>
    </citation>
    <scope>NUCLEOTIDE SEQUENCE [LARGE SCALE GENOMIC DNA]</scope>
    <source>
        <strain evidence="5 6">Bd21</strain>
    </source>
</reference>
<evidence type="ECO:0000313" key="6">
    <source>
        <dbReference type="EnsemblPlants" id="PNT63259"/>
    </source>
</evidence>
<evidence type="ECO:0000256" key="1">
    <source>
        <dbReference type="ARBA" id="ARBA00004906"/>
    </source>
</evidence>
<dbReference type="SMART" id="SM00061">
    <property type="entry name" value="MATH"/>
    <property type="match status" value="1"/>
</dbReference>
<evidence type="ECO:0008006" key="8">
    <source>
        <dbReference type="Google" id="ProtNLM"/>
    </source>
</evidence>
<comment type="pathway">
    <text evidence="1">Protein modification; protein ubiquitination.</text>
</comment>
<dbReference type="PROSITE" id="PS50144">
    <property type="entry name" value="MATH"/>
    <property type="match status" value="1"/>
</dbReference>
<dbReference type="InterPro" id="IPR011333">
    <property type="entry name" value="SKP1/BTB/POZ_sf"/>
</dbReference>
<dbReference type="SMART" id="SM00225">
    <property type="entry name" value="BTB"/>
    <property type="match status" value="1"/>
</dbReference>
<dbReference type="Pfam" id="PF22486">
    <property type="entry name" value="MATH_2"/>
    <property type="match status" value="1"/>
</dbReference>
<dbReference type="Proteomes" id="UP000008810">
    <property type="component" value="Chromosome 4"/>
</dbReference>
<comment type="similarity">
    <text evidence="2">Belongs to the Tdpoz family.</text>
</comment>
<dbReference type="Gene3D" id="3.30.710.10">
    <property type="entry name" value="Potassium Channel Kv1.1, Chain A"/>
    <property type="match status" value="1"/>
</dbReference>
<evidence type="ECO:0000259" key="4">
    <source>
        <dbReference type="PROSITE" id="PS50144"/>
    </source>
</evidence>
<dbReference type="SUPFAM" id="SSF49599">
    <property type="entry name" value="TRAF domain-like"/>
    <property type="match status" value="1"/>
</dbReference>
<dbReference type="Gene3D" id="2.60.210.10">
    <property type="entry name" value="Apoptosis, Tumor Necrosis Factor Receptor Associated Protein 2, Chain A"/>
    <property type="match status" value="1"/>
</dbReference>
<dbReference type="FunCoup" id="A0A2K2CML3">
    <property type="interactions" value="529"/>
</dbReference>
<evidence type="ECO:0000259" key="3">
    <source>
        <dbReference type="PROSITE" id="PS50097"/>
    </source>
</evidence>
<dbReference type="EnsemblPlants" id="PNT63259">
    <property type="protein sequence ID" value="PNT63259"/>
    <property type="gene ID" value="BRADI_4g13529v3"/>
</dbReference>
<organism evidence="5">
    <name type="scientific">Brachypodium distachyon</name>
    <name type="common">Purple false brome</name>
    <name type="synonym">Trachynia distachya</name>
    <dbReference type="NCBI Taxonomy" id="15368"/>
    <lineage>
        <taxon>Eukaryota</taxon>
        <taxon>Viridiplantae</taxon>
        <taxon>Streptophyta</taxon>
        <taxon>Embryophyta</taxon>
        <taxon>Tracheophyta</taxon>
        <taxon>Spermatophyta</taxon>
        <taxon>Magnoliopsida</taxon>
        <taxon>Liliopsida</taxon>
        <taxon>Poales</taxon>
        <taxon>Poaceae</taxon>
        <taxon>BOP clade</taxon>
        <taxon>Pooideae</taxon>
        <taxon>Stipodae</taxon>
        <taxon>Brachypodieae</taxon>
        <taxon>Brachypodium</taxon>
    </lineage>
</organism>
<evidence type="ECO:0000313" key="5">
    <source>
        <dbReference type="EMBL" id="PNT63259.1"/>
    </source>
</evidence>
<dbReference type="AlphaFoldDB" id="A0A2K2CML3"/>
<accession>A0A2K2CML3</accession>
<dbReference type="SUPFAM" id="SSF54695">
    <property type="entry name" value="POZ domain"/>
    <property type="match status" value="1"/>
</dbReference>
<keyword evidence="7" id="KW-1185">Reference proteome</keyword>
<dbReference type="GO" id="GO:0016567">
    <property type="term" value="P:protein ubiquitination"/>
    <property type="evidence" value="ECO:0007669"/>
    <property type="project" value="InterPro"/>
</dbReference>
<feature type="domain" description="MATH" evidence="4">
    <location>
        <begin position="35"/>
        <end position="161"/>
    </location>
</feature>
<dbReference type="PANTHER" id="PTHR26379">
    <property type="entry name" value="BTB/POZ AND MATH DOMAIN-CONTAINING PROTEIN 1"/>
    <property type="match status" value="1"/>
</dbReference>
<dbReference type="PANTHER" id="PTHR26379:SF483">
    <property type="entry name" value="OS11G0619800 PROTEIN"/>
    <property type="match status" value="1"/>
</dbReference>
<proteinExistence type="inferred from homology"/>
<dbReference type="InterPro" id="IPR008974">
    <property type="entry name" value="TRAF-like"/>
</dbReference>
<dbReference type="CDD" id="cd00121">
    <property type="entry name" value="MATH"/>
    <property type="match status" value="1"/>
</dbReference>
<dbReference type="Gene3D" id="1.25.40.420">
    <property type="match status" value="1"/>
</dbReference>
<dbReference type="Pfam" id="PF24570">
    <property type="entry name" value="BACK_BPM_SPOP"/>
    <property type="match status" value="1"/>
</dbReference>
<dbReference type="Gramene" id="PNT63259">
    <property type="protein sequence ID" value="PNT63259"/>
    <property type="gene ID" value="BRADI_4g13529v3"/>
</dbReference>